<keyword evidence="4" id="KW-0186">Copper</keyword>
<keyword evidence="10" id="KW-1185">Reference proteome</keyword>
<proteinExistence type="inferred from homology"/>
<evidence type="ECO:0000256" key="7">
    <source>
        <dbReference type="ARBA" id="ARBA00038171"/>
    </source>
</evidence>
<sequence length="74" mass="8152">MSDHEYHFDVAMSCSGCSNAINRVLNRLEGVKAVDISLDDQTVKVKTAPSLVYEDVLQTIKKTGKEVKDGRVVV</sequence>
<evidence type="ECO:0000256" key="1">
    <source>
        <dbReference type="ARBA" id="ARBA00022448"/>
    </source>
</evidence>
<dbReference type="Proteomes" id="UP000095009">
    <property type="component" value="Unassembled WGS sequence"/>
</dbReference>
<evidence type="ECO:0000256" key="4">
    <source>
        <dbReference type="ARBA" id="ARBA00023008"/>
    </source>
</evidence>
<dbReference type="EMBL" id="KV454410">
    <property type="protein sequence ID" value="ODQ65106.1"/>
    <property type="molecule type" value="Genomic_DNA"/>
</dbReference>
<evidence type="ECO:0000313" key="9">
    <source>
        <dbReference type="EMBL" id="ODQ65106.1"/>
    </source>
</evidence>
<evidence type="ECO:0000259" key="8">
    <source>
        <dbReference type="PROSITE" id="PS50846"/>
    </source>
</evidence>
<dbReference type="GO" id="GO:0046872">
    <property type="term" value="F:metal ion binding"/>
    <property type="evidence" value="ECO:0007669"/>
    <property type="project" value="UniProtKB-KW"/>
</dbReference>
<dbReference type="CDD" id="cd00371">
    <property type="entry name" value="HMA"/>
    <property type="match status" value="1"/>
</dbReference>
<evidence type="ECO:0000256" key="3">
    <source>
        <dbReference type="ARBA" id="ARBA00022796"/>
    </source>
</evidence>
<dbReference type="InterPro" id="IPR006121">
    <property type="entry name" value="HMA_dom"/>
</dbReference>
<dbReference type="Pfam" id="PF00403">
    <property type="entry name" value="HMA"/>
    <property type="match status" value="1"/>
</dbReference>
<dbReference type="PROSITE" id="PS50846">
    <property type="entry name" value="HMA_2"/>
    <property type="match status" value="1"/>
</dbReference>
<dbReference type="STRING" id="857566.A0A1E3PI45"/>
<keyword evidence="6" id="KW-0143">Chaperone</keyword>
<evidence type="ECO:0000256" key="2">
    <source>
        <dbReference type="ARBA" id="ARBA00022723"/>
    </source>
</evidence>
<feature type="domain" description="HMA" evidence="8">
    <location>
        <begin position="3"/>
        <end position="68"/>
    </location>
</feature>
<protein>
    <recommendedName>
        <fullName evidence="8">HMA domain-containing protein</fullName>
    </recommendedName>
</protein>
<organism evidence="9 10">
    <name type="scientific">Nadsonia fulvescens var. elongata DSM 6958</name>
    <dbReference type="NCBI Taxonomy" id="857566"/>
    <lineage>
        <taxon>Eukaryota</taxon>
        <taxon>Fungi</taxon>
        <taxon>Dikarya</taxon>
        <taxon>Ascomycota</taxon>
        <taxon>Saccharomycotina</taxon>
        <taxon>Dipodascomycetes</taxon>
        <taxon>Dipodascales</taxon>
        <taxon>Dipodascales incertae sedis</taxon>
        <taxon>Nadsonia</taxon>
    </lineage>
</organism>
<reference evidence="9 10" key="1">
    <citation type="journal article" date="2016" name="Proc. Natl. Acad. Sci. U.S.A.">
        <title>Comparative genomics of biotechnologically important yeasts.</title>
        <authorList>
            <person name="Riley R."/>
            <person name="Haridas S."/>
            <person name="Wolfe K.H."/>
            <person name="Lopes M.R."/>
            <person name="Hittinger C.T."/>
            <person name="Goeker M."/>
            <person name="Salamov A.A."/>
            <person name="Wisecaver J.H."/>
            <person name="Long T.M."/>
            <person name="Calvey C.H."/>
            <person name="Aerts A.L."/>
            <person name="Barry K.W."/>
            <person name="Choi C."/>
            <person name="Clum A."/>
            <person name="Coughlan A.Y."/>
            <person name="Deshpande S."/>
            <person name="Douglass A.P."/>
            <person name="Hanson S.J."/>
            <person name="Klenk H.-P."/>
            <person name="LaButti K.M."/>
            <person name="Lapidus A."/>
            <person name="Lindquist E.A."/>
            <person name="Lipzen A.M."/>
            <person name="Meier-Kolthoff J.P."/>
            <person name="Ohm R.A."/>
            <person name="Otillar R.P."/>
            <person name="Pangilinan J.L."/>
            <person name="Peng Y."/>
            <person name="Rokas A."/>
            <person name="Rosa C.A."/>
            <person name="Scheuner C."/>
            <person name="Sibirny A.A."/>
            <person name="Slot J.C."/>
            <person name="Stielow J.B."/>
            <person name="Sun H."/>
            <person name="Kurtzman C.P."/>
            <person name="Blackwell M."/>
            <person name="Grigoriev I.V."/>
            <person name="Jeffries T.W."/>
        </authorList>
    </citation>
    <scope>NUCLEOTIDE SEQUENCE [LARGE SCALE GENOMIC DNA]</scope>
    <source>
        <strain evidence="9 10">DSM 6958</strain>
    </source>
</reference>
<keyword evidence="1" id="KW-0813">Transport</keyword>
<keyword evidence="5" id="KW-0406">Ion transport</keyword>
<dbReference type="InterPro" id="IPR036163">
    <property type="entry name" value="HMA_dom_sf"/>
</dbReference>
<evidence type="ECO:0000256" key="5">
    <source>
        <dbReference type="ARBA" id="ARBA00023065"/>
    </source>
</evidence>
<dbReference type="FunFam" id="3.30.70.100:FF:000008">
    <property type="entry name" value="Copper transport protein ATOX1"/>
    <property type="match status" value="1"/>
</dbReference>
<dbReference type="GO" id="GO:0016531">
    <property type="term" value="F:copper chaperone activity"/>
    <property type="evidence" value="ECO:0007669"/>
    <property type="project" value="EnsemblFungi"/>
</dbReference>
<accession>A0A1E3PI45</accession>
<comment type="similarity">
    <text evidence="7">Belongs to the ATX1 family.</text>
</comment>
<dbReference type="AlphaFoldDB" id="A0A1E3PI45"/>
<keyword evidence="2" id="KW-0479">Metal-binding</keyword>
<name>A0A1E3PI45_9ASCO</name>
<dbReference type="PANTHER" id="PTHR46365">
    <property type="entry name" value="COPPER TRANSPORT PROTEIN ATOX1"/>
    <property type="match status" value="1"/>
</dbReference>
<dbReference type="PANTHER" id="PTHR46365:SF1">
    <property type="entry name" value="COPPER TRANSPORT PROTEIN ATOX1"/>
    <property type="match status" value="1"/>
</dbReference>
<dbReference type="InterPro" id="IPR051881">
    <property type="entry name" value="Copper_transport_ATOX1-like"/>
</dbReference>
<dbReference type="GO" id="GO:0005829">
    <property type="term" value="C:cytosol"/>
    <property type="evidence" value="ECO:0007669"/>
    <property type="project" value="TreeGrafter"/>
</dbReference>
<evidence type="ECO:0000313" key="10">
    <source>
        <dbReference type="Proteomes" id="UP000095009"/>
    </source>
</evidence>
<keyword evidence="3" id="KW-0187">Copper transport</keyword>
<dbReference type="Gene3D" id="3.30.70.100">
    <property type="match status" value="1"/>
</dbReference>
<dbReference type="GO" id="GO:0006825">
    <property type="term" value="P:copper ion transport"/>
    <property type="evidence" value="ECO:0007669"/>
    <property type="project" value="UniProtKB-KW"/>
</dbReference>
<evidence type="ECO:0000256" key="6">
    <source>
        <dbReference type="ARBA" id="ARBA00023186"/>
    </source>
</evidence>
<dbReference type="OrthoDB" id="689350at2759"/>
<dbReference type="SUPFAM" id="SSF55008">
    <property type="entry name" value="HMA, heavy metal-associated domain"/>
    <property type="match status" value="1"/>
</dbReference>
<gene>
    <name evidence="9" type="ORF">NADFUDRAFT_25356</name>
</gene>